<keyword evidence="1" id="KW-1133">Transmembrane helix</keyword>
<name>A0A250KGR0_9BACT</name>
<evidence type="ECO:0000313" key="3">
    <source>
        <dbReference type="Proteomes" id="UP000267517"/>
    </source>
</evidence>
<reference evidence="2 3" key="1">
    <citation type="submission" date="2017-05" db="EMBL/GenBank/DDBJ databases">
        <title>whole genome sequence of Prevotella melaninogenica GAI 07411.</title>
        <authorList>
            <person name="Kondo Y."/>
            <person name="Hoshino T."/>
        </authorList>
    </citation>
    <scope>NUCLEOTIDE SEQUENCE [LARGE SCALE GENOMIC DNA]</scope>
    <source>
        <strain evidence="2 3">GAI 07411</strain>
    </source>
</reference>
<accession>A0A250KGR0</accession>
<dbReference type="RefSeq" id="WP_145985345.1">
    <property type="nucleotide sequence ID" value="NZ_AP018049.1"/>
</dbReference>
<dbReference type="AlphaFoldDB" id="A0A250KGR0"/>
<feature type="transmembrane region" description="Helical" evidence="1">
    <location>
        <begin position="105"/>
        <end position="126"/>
    </location>
</feature>
<protein>
    <recommendedName>
        <fullName evidence="4">DUF3592 domain-containing protein</fullName>
    </recommendedName>
</protein>
<sequence>MKRKIIVCLINIGLGFFVAYMSLLYIRERNISTTQCNIACNIVNVYMEHSSRQHPTVEVIYRNRKYTTNIANGERLQNGYNTTTFYYDKLLDRVFCRNSGIERGLYVVILLFVLSFLFWLNPNIIVKKGSNKFC</sequence>
<evidence type="ECO:0008006" key="4">
    <source>
        <dbReference type="Google" id="ProtNLM"/>
    </source>
</evidence>
<evidence type="ECO:0000313" key="2">
    <source>
        <dbReference type="EMBL" id="BBA28762.1"/>
    </source>
</evidence>
<feature type="transmembrane region" description="Helical" evidence="1">
    <location>
        <begin position="5"/>
        <end position="26"/>
    </location>
</feature>
<dbReference type="Proteomes" id="UP000267517">
    <property type="component" value="Chromosome I"/>
</dbReference>
<gene>
    <name evidence="2" type="ORF">PMEL1_00668</name>
</gene>
<organism evidence="2 3">
    <name type="scientific">Prevotella melaninogenica</name>
    <dbReference type="NCBI Taxonomy" id="28132"/>
    <lineage>
        <taxon>Bacteria</taxon>
        <taxon>Pseudomonadati</taxon>
        <taxon>Bacteroidota</taxon>
        <taxon>Bacteroidia</taxon>
        <taxon>Bacteroidales</taxon>
        <taxon>Prevotellaceae</taxon>
        <taxon>Prevotella</taxon>
    </lineage>
</organism>
<proteinExistence type="predicted"/>
<keyword evidence="1" id="KW-0472">Membrane</keyword>
<dbReference type="EMBL" id="AP018049">
    <property type="protein sequence ID" value="BBA28762.1"/>
    <property type="molecule type" value="Genomic_DNA"/>
</dbReference>
<evidence type="ECO:0000256" key="1">
    <source>
        <dbReference type="SAM" id="Phobius"/>
    </source>
</evidence>
<dbReference type="OrthoDB" id="1096945at2"/>
<keyword evidence="1" id="KW-0812">Transmembrane</keyword>